<evidence type="ECO:0000313" key="1">
    <source>
        <dbReference type="EMBL" id="QGW77370.1"/>
    </source>
</evidence>
<proteinExistence type="predicted"/>
<dbReference type="EMBL" id="CP046621">
    <property type="protein sequence ID" value="QGW77370.1"/>
    <property type="molecule type" value="Genomic_DNA"/>
</dbReference>
<accession>A0A6I6GSH1</accession>
<dbReference type="AlphaFoldDB" id="A0A6I6GSH1"/>
<reference evidence="1" key="1">
    <citation type="submission" date="2019-12" db="EMBL/GenBank/DDBJ databases">
        <title>Hybrid Genome Assemblies of two High G+C Isolates from Undergraduate Microbiology Courses.</title>
        <authorList>
            <person name="Ne Ville C.J."/>
            <person name="Enright D."/>
            <person name="Hernandez I."/>
            <person name="Dodsworth J."/>
            <person name="Orwin P.M."/>
        </authorList>
    </citation>
    <scope>NUCLEOTIDE SEQUENCE [LARGE SCALE GENOMIC DNA]</scope>
    <source>
        <strain evidence="1">Neo</strain>
    </source>
</reference>
<organism evidence="1 2">
    <name type="scientific">Pseudomonas alkylphenolica</name>
    <dbReference type="NCBI Taxonomy" id="237609"/>
    <lineage>
        <taxon>Bacteria</taxon>
        <taxon>Pseudomonadati</taxon>
        <taxon>Pseudomonadota</taxon>
        <taxon>Gammaproteobacteria</taxon>
        <taxon>Pseudomonadales</taxon>
        <taxon>Pseudomonadaceae</taxon>
        <taxon>Pseudomonas</taxon>
    </lineage>
</organism>
<dbReference type="Proteomes" id="UP000426235">
    <property type="component" value="Chromosome"/>
</dbReference>
<gene>
    <name evidence="1" type="ORF">GPJ81_11990</name>
</gene>
<keyword evidence="2" id="KW-1185">Reference proteome</keyword>
<evidence type="ECO:0000313" key="2">
    <source>
        <dbReference type="Proteomes" id="UP000426235"/>
    </source>
</evidence>
<name>A0A6I6GSH1_9PSED</name>
<protein>
    <submittedName>
        <fullName evidence="1">Uncharacterized protein</fullName>
    </submittedName>
</protein>
<dbReference type="RefSeq" id="WP_157192367.1">
    <property type="nucleotide sequence ID" value="NZ_CP046621.1"/>
</dbReference>
<sequence length="1101" mass="123782">MERVTVSTNSYRAFRDSVLKQAKKDRDSARAWPYQEDEDQPAYHRRREEIQLARRWVCKTLQSLLVQTPESEPHIRRLLGITSTVPLIPEHWTSFREIGQWFVPLFLTWPYVRGVMQGVKTYEGRSYLFENLYKRVLACRLEYYTPAVDLALRHLETPSLQEARDLSMQDPGWVEATYTLGLRKLAQITPYARYGQRKLDGAFADILVKTKVITTVDELQWLDYREPYDYNRSERHASTWRKVRKMVTLMSSHGIARRSIAEMFKYSLSSFNAEQLESNLSCIQGSGVQDTTVLFDAVGELLWRAKPANWDFVLNVVGAKSAQEIQRFTKLLEAYKPPSLDMARALIALGAGVDGLAQCQTLLMNAERNGRAAPVAALQCLADPPHELDIEHLARCNDYLEYSEKLPDYLAVLNRYGYGAAAAVVAFQICFRNTYAQTLESWLAILGERGAGVQLETIADWVRQSNEGGYSDSYQYLIQAIPMPDLKHLQQAEPIVRFGRPFLEFVVLRKGLASIQQLRDWYFKARGVQNLKCWSALDAVRLVVLDDAYARNNFAFVDSNEAAISGALCERVDGILGTRLNLADEVARDQYDQAYKTTRSAERAALLPILPTILAQTGGLLLQSVLRYAWQPPQVLQAQLSALTPLVNGLLAGKGPTGGSLTELEADAIGMLYRTAPDTVGRTWSQVSGHEHHLASLTLSSHYPMEWTRSMRRLREPLERSSLLALAQAKTFSRKFSPYESESTFDACKHLRGKRLDDKASDPWSLAAHLGVLFAVASGDSVLDHWFQHELDGLAQVVEEGADVVLRLEQLDQIFSTTLPDALNKHGETFARRFSDADASFLATRLVGSKAPLQGATGREQLLNALSKAQEVVLSTCVRWMQREQRKFVKIKQGQNVTNLNAILTKHPAAYFAKHAANLCSRENVSMWHEKRCAHLVVFDPVQRRLAGIALVYIQPICALDRSRNSLIIRAINPMDDMLATHSVSSIVDAFLDVAIAIAEANNLAAVAIPWHNGAHLLSNQRAIEKDLEKRFTNRAVSYSAPHHSGAANVDSVEWRTRPRSVEAKFYAYAHGDEEVTKLFAIWASGLMESAVKSEYASFEG</sequence>